<evidence type="ECO:0000256" key="7">
    <source>
        <dbReference type="SAM" id="SignalP"/>
    </source>
</evidence>
<evidence type="ECO:0000313" key="10">
    <source>
        <dbReference type="Proteomes" id="UP000239590"/>
    </source>
</evidence>
<dbReference type="AlphaFoldDB" id="A0A2S7IHT4"/>
<dbReference type="InterPro" id="IPR000834">
    <property type="entry name" value="Peptidase_M14"/>
</dbReference>
<keyword evidence="4" id="KW-0378">Hydrolase</keyword>
<sequence>MFKRLIFILVCVSVHVSWAQVPTPKEHFGFAIGDDYHLANYTQTEAYFKKVAQAVPNLVKLQVIGKTEEGRDQIMMIVTSADNHKKLDRYKEISTKMARAEGLSEEQARAMAAEGKAIVWIDGGIHSTEMVATHQLIETLYQVTTRTDAETKRILDNVVILFTHINPDGQELVANWYMREKDPTKRKMETIPRLYHKYIGHDNNRDYFMLNMKESQNVGRQLFVEWIPQIMYNHHQRGPAGSVLAGPPYRDPFNYVFDPMMVTGIDALGAAMYNRLNAEKKPGFTRLNGSSFSTWYNGGLRTTTHFHNMIGLLTEIIGGPTPEEVPLVPSRLIPNNNTPNPVTPQKWHFKQSIDYSVSLNFAVLDYAARNSDHLLYNIYSMGKNSIERGSSDYWTPYPKRIEAINTAYQADQAKTRGARGGGVAAAAADPMGWGSRSAGMPLKFYESVMRDPLLRDPRGYIIPANQADFATATKFVNALIRTGIGVEKATADFTVAGKKYPAGSFIVKTAQAFRPHIIDMFEPQNYPNDFQYPGGPPIRPYDAAGWTLAYQMGVTFDRMLEGFDGPFQRLPYGELQTIPAKVAAGSGGYVLSTKMNDAFLAVNDLQKAGVEVFRITQGSEMGNFYVPASAKAKATLDQVAQSAGLRVTGLSKKPTQAMEKVKPLRVALWDTYGGSMPSGWVRWLMEQYHFPCNVVYSKEIDAGNLKNKYDVIVFVTRAIPVYRGADNDPYAAFRTETKEEEIPSEFHPTMGRITANQSIAPLKAFLEAGGKVVTIGSSTNLAYHLGLPVRSALSELTATGEERELPSGKYYVPGSILRVSVDSTAKASWGLPGQADVYFDNSPVFHLSSEAVAKGQLTPLAWFPNNKPLRSGWAWGEAYLQDGVAAFEAKVGQGKLYAFGPEITFRAQSHGTFKWLFNQLY</sequence>
<evidence type="ECO:0000259" key="8">
    <source>
        <dbReference type="SMART" id="SM00631"/>
    </source>
</evidence>
<organism evidence="9 10">
    <name type="scientific">Siphonobacter curvatus</name>
    <dbReference type="NCBI Taxonomy" id="2094562"/>
    <lineage>
        <taxon>Bacteria</taxon>
        <taxon>Pseudomonadati</taxon>
        <taxon>Bacteroidota</taxon>
        <taxon>Cytophagia</taxon>
        <taxon>Cytophagales</taxon>
        <taxon>Cytophagaceae</taxon>
        <taxon>Siphonobacter</taxon>
    </lineage>
</organism>
<protein>
    <submittedName>
        <fullName evidence="9">Peptidase</fullName>
    </submittedName>
</protein>
<dbReference type="RefSeq" id="WP_104715099.1">
    <property type="nucleotide sequence ID" value="NZ_PTRA01000004.1"/>
</dbReference>
<keyword evidence="6" id="KW-0482">Metalloprotease</keyword>
<feature type="signal peptide" evidence="7">
    <location>
        <begin position="1"/>
        <end position="19"/>
    </location>
</feature>
<comment type="cofactor">
    <cofactor evidence="1">
        <name>Zn(2+)</name>
        <dbReference type="ChEBI" id="CHEBI:29105"/>
    </cofactor>
</comment>
<proteinExistence type="inferred from homology"/>
<comment type="caution">
    <text evidence="9">The sequence shown here is derived from an EMBL/GenBank/DDBJ whole genome shotgun (WGS) entry which is preliminary data.</text>
</comment>
<feature type="chain" id="PRO_5015677172" evidence="7">
    <location>
        <begin position="20"/>
        <end position="921"/>
    </location>
</feature>
<evidence type="ECO:0000256" key="5">
    <source>
        <dbReference type="ARBA" id="ARBA00022833"/>
    </source>
</evidence>
<dbReference type="Pfam" id="PF00246">
    <property type="entry name" value="Peptidase_M14"/>
    <property type="match status" value="1"/>
</dbReference>
<reference evidence="10" key="1">
    <citation type="submission" date="2018-02" db="EMBL/GenBank/DDBJ databases">
        <title>Genome sequencing of Solimonas sp. HR-BB.</title>
        <authorList>
            <person name="Lee Y."/>
            <person name="Jeon C.O."/>
        </authorList>
    </citation>
    <scope>NUCLEOTIDE SEQUENCE [LARGE SCALE GENOMIC DNA]</scope>
    <source>
        <strain evidence="10">HR-U</strain>
    </source>
</reference>
<dbReference type="SMART" id="SM00631">
    <property type="entry name" value="Zn_pept"/>
    <property type="match status" value="1"/>
</dbReference>
<evidence type="ECO:0000256" key="3">
    <source>
        <dbReference type="ARBA" id="ARBA00022670"/>
    </source>
</evidence>
<evidence type="ECO:0000256" key="2">
    <source>
        <dbReference type="ARBA" id="ARBA00005988"/>
    </source>
</evidence>
<evidence type="ECO:0000313" key="9">
    <source>
        <dbReference type="EMBL" id="PQA55638.1"/>
    </source>
</evidence>
<dbReference type="OrthoDB" id="9758209at2"/>
<dbReference type="SUPFAM" id="SSF53187">
    <property type="entry name" value="Zn-dependent exopeptidases"/>
    <property type="match status" value="1"/>
</dbReference>
<accession>A0A2S7IHT4</accession>
<dbReference type="GO" id="GO:0005615">
    <property type="term" value="C:extracellular space"/>
    <property type="evidence" value="ECO:0007669"/>
    <property type="project" value="TreeGrafter"/>
</dbReference>
<dbReference type="GO" id="GO:0006508">
    <property type="term" value="P:proteolysis"/>
    <property type="evidence" value="ECO:0007669"/>
    <property type="project" value="UniProtKB-KW"/>
</dbReference>
<keyword evidence="5" id="KW-0862">Zinc</keyword>
<dbReference type="Proteomes" id="UP000239590">
    <property type="component" value="Unassembled WGS sequence"/>
</dbReference>
<keyword evidence="7" id="KW-0732">Signal</keyword>
<name>A0A2S7IHT4_9BACT</name>
<keyword evidence="3" id="KW-0645">Protease</keyword>
<feature type="domain" description="Peptidase M14" evidence="8">
    <location>
        <begin position="36"/>
        <end position="315"/>
    </location>
</feature>
<dbReference type="CDD" id="cd06240">
    <property type="entry name" value="M14-like"/>
    <property type="match status" value="1"/>
</dbReference>
<evidence type="ECO:0000256" key="4">
    <source>
        <dbReference type="ARBA" id="ARBA00022801"/>
    </source>
</evidence>
<dbReference type="GO" id="GO:0008270">
    <property type="term" value="F:zinc ion binding"/>
    <property type="evidence" value="ECO:0007669"/>
    <property type="project" value="InterPro"/>
</dbReference>
<dbReference type="Gene3D" id="3.40.630.10">
    <property type="entry name" value="Zn peptidases"/>
    <property type="match status" value="1"/>
</dbReference>
<evidence type="ECO:0000256" key="6">
    <source>
        <dbReference type="ARBA" id="ARBA00023049"/>
    </source>
</evidence>
<gene>
    <name evidence="9" type="ORF">C5O19_19705</name>
</gene>
<dbReference type="GO" id="GO:0004181">
    <property type="term" value="F:metallocarboxypeptidase activity"/>
    <property type="evidence" value="ECO:0007669"/>
    <property type="project" value="InterPro"/>
</dbReference>
<keyword evidence="10" id="KW-1185">Reference proteome</keyword>
<dbReference type="PANTHER" id="PTHR11705">
    <property type="entry name" value="PROTEASE FAMILY M14 CARBOXYPEPTIDASE A,B"/>
    <property type="match status" value="1"/>
</dbReference>
<dbReference type="EMBL" id="PTRA01000004">
    <property type="protein sequence ID" value="PQA55638.1"/>
    <property type="molecule type" value="Genomic_DNA"/>
</dbReference>
<evidence type="ECO:0000256" key="1">
    <source>
        <dbReference type="ARBA" id="ARBA00001947"/>
    </source>
</evidence>
<comment type="similarity">
    <text evidence="2">Belongs to the peptidase M14 family.</text>
</comment>
<dbReference type="PANTHER" id="PTHR11705:SF143">
    <property type="entry name" value="SLL0236 PROTEIN"/>
    <property type="match status" value="1"/>
</dbReference>